<keyword evidence="2" id="KW-1185">Reference proteome</keyword>
<dbReference type="PANTHER" id="PTHR33018:SF34">
    <property type="entry name" value="OS02G0472350 PROTEIN"/>
    <property type="match status" value="1"/>
</dbReference>
<evidence type="ECO:0000313" key="1">
    <source>
        <dbReference type="EMBL" id="GJN09651.1"/>
    </source>
</evidence>
<dbReference type="AlphaFoldDB" id="A0AAV5DHK9"/>
<organism evidence="1 2">
    <name type="scientific">Eleusine coracana subsp. coracana</name>
    <dbReference type="NCBI Taxonomy" id="191504"/>
    <lineage>
        <taxon>Eukaryota</taxon>
        <taxon>Viridiplantae</taxon>
        <taxon>Streptophyta</taxon>
        <taxon>Embryophyta</taxon>
        <taxon>Tracheophyta</taxon>
        <taxon>Spermatophyta</taxon>
        <taxon>Magnoliopsida</taxon>
        <taxon>Liliopsida</taxon>
        <taxon>Poales</taxon>
        <taxon>Poaceae</taxon>
        <taxon>PACMAD clade</taxon>
        <taxon>Chloridoideae</taxon>
        <taxon>Cynodonteae</taxon>
        <taxon>Eleusininae</taxon>
        <taxon>Eleusine</taxon>
    </lineage>
</organism>
<sequence>MKRHRRNLPLWILRVLRGNHEEPDPDYLPIDEIVGPHRSSRRLFIEEPRVVTSEDMVVQTESKSQKKGKTSFEKYGFISHGDWNDFIIRMTSMEAKEISESYQKLSKKNTLRPNLGPGGYQAKECARVQIVKAEENYFSCDLDYPDEDEGIDTLADVVNHFILWP</sequence>
<accession>A0AAV5DHK9</accession>
<reference evidence="1" key="1">
    <citation type="journal article" date="2018" name="DNA Res.">
        <title>Multiple hybrid de novo genome assembly of finger millet, an orphan allotetraploid crop.</title>
        <authorList>
            <person name="Hatakeyama M."/>
            <person name="Aluri S."/>
            <person name="Balachadran M.T."/>
            <person name="Sivarajan S.R."/>
            <person name="Patrignani A."/>
            <person name="Gruter S."/>
            <person name="Poveda L."/>
            <person name="Shimizu-Inatsugi R."/>
            <person name="Baeten J."/>
            <person name="Francoijs K.J."/>
            <person name="Nataraja K.N."/>
            <person name="Reddy Y.A.N."/>
            <person name="Phadnis S."/>
            <person name="Ravikumar R.L."/>
            <person name="Schlapbach R."/>
            <person name="Sreeman S.M."/>
            <person name="Shimizu K.K."/>
        </authorList>
    </citation>
    <scope>NUCLEOTIDE SEQUENCE</scope>
</reference>
<dbReference type="Proteomes" id="UP001054889">
    <property type="component" value="Unassembled WGS sequence"/>
</dbReference>
<dbReference type="EMBL" id="BQKI01000016">
    <property type="protein sequence ID" value="GJN09651.1"/>
    <property type="molecule type" value="Genomic_DNA"/>
</dbReference>
<comment type="caution">
    <text evidence="1">The sequence shown here is derived from an EMBL/GenBank/DDBJ whole genome shotgun (WGS) entry which is preliminary data.</text>
</comment>
<evidence type="ECO:0000313" key="2">
    <source>
        <dbReference type="Proteomes" id="UP001054889"/>
    </source>
</evidence>
<dbReference type="PANTHER" id="PTHR33018">
    <property type="entry name" value="OS10G0338966 PROTEIN-RELATED"/>
    <property type="match status" value="1"/>
</dbReference>
<proteinExistence type="predicted"/>
<name>A0AAV5DHK9_ELECO</name>
<protein>
    <submittedName>
        <fullName evidence="1">Uncharacterized protein</fullName>
    </submittedName>
</protein>
<gene>
    <name evidence="1" type="primary">ga27676</name>
    <name evidence="1" type="ORF">PR202_ga27676</name>
</gene>
<reference evidence="1" key="2">
    <citation type="submission" date="2021-12" db="EMBL/GenBank/DDBJ databases">
        <title>Resequencing data analysis of finger millet.</title>
        <authorList>
            <person name="Hatakeyama M."/>
            <person name="Aluri S."/>
            <person name="Balachadran M.T."/>
            <person name="Sivarajan S.R."/>
            <person name="Poveda L."/>
            <person name="Shimizu-Inatsugi R."/>
            <person name="Schlapbach R."/>
            <person name="Sreeman S.M."/>
            <person name="Shimizu K.K."/>
        </authorList>
    </citation>
    <scope>NUCLEOTIDE SEQUENCE</scope>
</reference>